<evidence type="ECO:0000313" key="2">
    <source>
        <dbReference type="Proteomes" id="UP001549184"/>
    </source>
</evidence>
<comment type="caution">
    <text evidence="1">The sequence shown here is derived from an EMBL/GenBank/DDBJ whole genome shotgun (WGS) entry which is preliminary data.</text>
</comment>
<dbReference type="Proteomes" id="UP001549184">
    <property type="component" value="Unassembled WGS sequence"/>
</dbReference>
<dbReference type="RefSeq" id="WP_354013910.1">
    <property type="nucleotide sequence ID" value="NZ_JBEPMU010000003.1"/>
</dbReference>
<evidence type="ECO:0000313" key="1">
    <source>
        <dbReference type="EMBL" id="MET3652504.1"/>
    </source>
</evidence>
<proteinExistence type="predicted"/>
<name>A0ABV2JXB2_9GAMM</name>
<protein>
    <submittedName>
        <fullName evidence="1">Uncharacterized protein</fullName>
    </submittedName>
</protein>
<gene>
    <name evidence="1" type="ORF">ABIC75_002236</name>
</gene>
<dbReference type="EMBL" id="JBEPMU010000003">
    <property type="protein sequence ID" value="MET3652504.1"/>
    <property type="molecule type" value="Genomic_DNA"/>
</dbReference>
<keyword evidence="2" id="KW-1185">Reference proteome</keyword>
<accession>A0ABV2JXB2</accession>
<sequence length="119" mass="13284">MTHTTDPNDPRIRRFGDPEIGKQNAAYLVLSEEERAKGFVRQVRRTYVHQFMLDGSPVPYPLMSRNGLAGCGVATTMSLPLAETYARDPSFYGATWCCGCGKHLPVSEFTWEDHTEVGS</sequence>
<reference evidence="1 2" key="1">
    <citation type="submission" date="2024-06" db="EMBL/GenBank/DDBJ databases">
        <title>Sorghum-associated microbial communities from plants grown in Nebraska, USA.</title>
        <authorList>
            <person name="Schachtman D."/>
        </authorList>
    </citation>
    <scope>NUCLEOTIDE SEQUENCE [LARGE SCALE GENOMIC DNA]</scope>
    <source>
        <strain evidence="1 2">1073</strain>
    </source>
</reference>
<organism evidence="1 2">
    <name type="scientific">Dyella japonica</name>
    <dbReference type="NCBI Taxonomy" id="231455"/>
    <lineage>
        <taxon>Bacteria</taxon>
        <taxon>Pseudomonadati</taxon>
        <taxon>Pseudomonadota</taxon>
        <taxon>Gammaproteobacteria</taxon>
        <taxon>Lysobacterales</taxon>
        <taxon>Rhodanobacteraceae</taxon>
        <taxon>Dyella</taxon>
    </lineage>
</organism>